<feature type="binding site" evidence="11">
    <location>
        <position position="73"/>
    </location>
    <ligand>
        <name>Na(+)</name>
        <dbReference type="ChEBI" id="CHEBI:29101"/>
        <note>structural</note>
    </ligand>
</feature>
<reference evidence="12 13" key="1">
    <citation type="submission" date="2016-11" db="EMBL/GenBank/DDBJ databases">
        <title>Study of marine rhodopsin-containing bacteria.</title>
        <authorList>
            <person name="Yoshizawa S."/>
            <person name="Kumagai Y."/>
            <person name="Kogure K."/>
        </authorList>
    </citation>
    <scope>NUCLEOTIDE SEQUENCE [LARGE SCALE GENOMIC DNA]</scope>
    <source>
        <strain evidence="12 13">SAORIC-28</strain>
    </source>
</reference>
<dbReference type="RefSeq" id="WP_095511202.1">
    <property type="nucleotide sequence ID" value="NZ_MQWD01000001.1"/>
</dbReference>
<evidence type="ECO:0000256" key="8">
    <source>
        <dbReference type="ARBA" id="ARBA00023303"/>
    </source>
</evidence>
<dbReference type="NCBIfam" id="TIGR00494">
    <property type="entry name" value="crcB"/>
    <property type="match status" value="1"/>
</dbReference>
<dbReference type="OrthoDB" id="9815830at2"/>
<accession>A0A271J3K0</accession>
<feature type="binding site" evidence="11">
    <location>
        <position position="70"/>
    </location>
    <ligand>
        <name>Na(+)</name>
        <dbReference type="ChEBI" id="CHEBI:29101"/>
        <note>structural</note>
    </ligand>
</feature>
<proteinExistence type="inferred from homology"/>
<dbReference type="PANTHER" id="PTHR28259">
    <property type="entry name" value="FLUORIDE EXPORT PROTEIN 1-RELATED"/>
    <property type="match status" value="1"/>
</dbReference>
<evidence type="ECO:0000256" key="10">
    <source>
        <dbReference type="ARBA" id="ARBA00035585"/>
    </source>
</evidence>
<dbReference type="EMBL" id="MQWD01000001">
    <property type="protein sequence ID" value="PAP77535.1"/>
    <property type="molecule type" value="Genomic_DNA"/>
</dbReference>
<keyword evidence="3" id="KW-0997">Cell inner membrane</keyword>
<dbReference type="HAMAP" id="MF_00454">
    <property type="entry name" value="FluC"/>
    <property type="match status" value="1"/>
</dbReference>
<organism evidence="12 13">
    <name type="scientific">Rubrivirga marina</name>
    <dbReference type="NCBI Taxonomy" id="1196024"/>
    <lineage>
        <taxon>Bacteria</taxon>
        <taxon>Pseudomonadati</taxon>
        <taxon>Rhodothermota</taxon>
        <taxon>Rhodothermia</taxon>
        <taxon>Rhodothermales</taxon>
        <taxon>Rubricoccaceae</taxon>
        <taxon>Rubrivirga</taxon>
    </lineage>
</organism>
<comment type="caution">
    <text evidence="12">The sequence shown here is derived from an EMBL/GenBank/DDBJ whole genome shotgun (WGS) entry which is preliminary data.</text>
</comment>
<evidence type="ECO:0000256" key="9">
    <source>
        <dbReference type="ARBA" id="ARBA00035120"/>
    </source>
</evidence>
<dbReference type="Pfam" id="PF02537">
    <property type="entry name" value="CRCB"/>
    <property type="match status" value="1"/>
</dbReference>
<dbReference type="InterPro" id="IPR003691">
    <property type="entry name" value="FluC"/>
</dbReference>
<dbReference type="Proteomes" id="UP000216339">
    <property type="component" value="Unassembled WGS sequence"/>
</dbReference>
<gene>
    <name evidence="11" type="primary">fluC</name>
    <name evidence="11" type="synonym">crcB</name>
    <name evidence="12" type="ORF">BSZ37_14340</name>
</gene>
<evidence type="ECO:0000256" key="3">
    <source>
        <dbReference type="ARBA" id="ARBA00022519"/>
    </source>
</evidence>
<evidence type="ECO:0000256" key="11">
    <source>
        <dbReference type="HAMAP-Rule" id="MF_00454"/>
    </source>
</evidence>
<keyword evidence="5 11" id="KW-1133">Transmembrane helix</keyword>
<keyword evidence="13" id="KW-1185">Reference proteome</keyword>
<feature type="transmembrane region" description="Helical" evidence="11">
    <location>
        <begin position="33"/>
        <end position="55"/>
    </location>
</feature>
<dbReference type="GO" id="GO:0005886">
    <property type="term" value="C:plasma membrane"/>
    <property type="evidence" value="ECO:0007669"/>
    <property type="project" value="UniProtKB-SubCell"/>
</dbReference>
<keyword evidence="11" id="KW-0813">Transport</keyword>
<evidence type="ECO:0000256" key="1">
    <source>
        <dbReference type="ARBA" id="ARBA00004651"/>
    </source>
</evidence>
<keyword evidence="7 11" id="KW-0472">Membrane</keyword>
<dbReference type="AlphaFoldDB" id="A0A271J3K0"/>
<feature type="transmembrane region" description="Helical" evidence="11">
    <location>
        <begin position="62"/>
        <end position="80"/>
    </location>
</feature>
<keyword evidence="6 11" id="KW-0406">Ion transport</keyword>
<keyword evidence="8 11" id="KW-0407">Ion channel</keyword>
<keyword evidence="11" id="KW-0479">Metal-binding</keyword>
<comment type="function">
    <text evidence="11">Fluoride-specific ion channel. Important for reducing fluoride concentration in the cell, thus reducing its toxicity.</text>
</comment>
<keyword evidence="4 11" id="KW-0812">Transmembrane</keyword>
<dbReference type="GO" id="GO:0140114">
    <property type="term" value="P:cellular detoxification of fluoride"/>
    <property type="evidence" value="ECO:0007669"/>
    <property type="project" value="UniProtKB-UniRule"/>
</dbReference>
<comment type="similarity">
    <text evidence="9 11">Belongs to the fluoride channel Fluc/FEX (TC 1.A.43) family.</text>
</comment>
<comment type="subcellular location">
    <subcellularLocation>
        <location evidence="1 11">Cell membrane</location>
        <topology evidence="1 11">Multi-pass membrane protein</topology>
    </subcellularLocation>
</comment>
<evidence type="ECO:0000313" key="12">
    <source>
        <dbReference type="EMBL" id="PAP77535.1"/>
    </source>
</evidence>
<dbReference type="GO" id="GO:0062054">
    <property type="term" value="F:fluoride channel activity"/>
    <property type="evidence" value="ECO:0007669"/>
    <property type="project" value="UniProtKB-UniRule"/>
</dbReference>
<evidence type="ECO:0000256" key="2">
    <source>
        <dbReference type="ARBA" id="ARBA00022475"/>
    </source>
</evidence>
<protein>
    <recommendedName>
        <fullName evidence="11">Fluoride-specific ion channel FluC</fullName>
    </recommendedName>
</protein>
<evidence type="ECO:0000256" key="5">
    <source>
        <dbReference type="ARBA" id="ARBA00022989"/>
    </source>
</evidence>
<feature type="transmembrane region" description="Helical" evidence="11">
    <location>
        <begin position="92"/>
        <end position="115"/>
    </location>
</feature>
<evidence type="ECO:0000313" key="13">
    <source>
        <dbReference type="Proteomes" id="UP000216339"/>
    </source>
</evidence>
<dbReference type="GO" id="GO:0046872">
    <property type="term" value="F:metal ion binding"/>
    <property type="evidence" value="ECO:0007669"/>
    <property type="project" value="UniProtKB-KW"/>
</dbReference>
<dbReference type="PANTHER" id="PTHR28259:SF1">
    <property type="entry name" value="FLUORIDE EXPORT PROTEIN 1-RELATED"/>
    <property type="match status" value="1"/>
</dbReference>
<comment type="catalytic activity">
    <reaction evidence="10">
        <text>fluoride(in) = fluoride(out)</text>
        <dbReference type="Rhea" id="RHEA:76159"/>
        <dbReference type="ChEBI" id="CHEBI:17051"/>
    </reaction>
    <physiologicalReaction direction="left-to-right" evidence="10">
        <dbReference type="Rhea" id="RHEA:76160"/>
    </physiologicalReaction>
</comment>
<evidence type="ECO:0000256" key="7">
    <source>
        <dbReference type="ARBA" id="ARBA00023136"/>
    </source>
</evidence>
<sequence length="121" mass="12153">MRSILLVGLGGALGALARYGVTLVGLRWGGEGVPWGTWAANAIGCLLIGLAIPVVRGDDARLAILVGGLGAFTTFSTYSADTLLLWEAGRPGLAVANALGSVVVGLLFVAAGLWAGRHLGG</sequence>
<evidence type="ECO:0000256" key="4">
    <source>
        <dbReference type="ARBA" id="ARBA00022692"/>
    </source>
</evidence>
<comment type="activity regulation">
    <text evidence="11">Na(+) is not transported, but it plays an essential structural role and its presence is essential for fluoride channel function.</text>
</comment>
<keyword evidence="2 11" id="KW-1003">Cell membrane</keyword>
<keyword evidence="11" id="KW-0915">Sodium</keyword>
<name>A0A271J3K0_9BACT</name>
<evidence type="ECO:0000256" key="6">
    <source>
        <dbReference type="ARBA" id="ARBA00023065"/>
    </source>
</evidence>